<dbReference type="OrthoDB" id="9970435at2759"/>
<dbReference type="GO" id="GO:0006817">
    <property type="term" value="P:phosphate ion transport"/>
    <property type="evidence" value="ECO:0000318"/>
    <property type="project" value="GO_Central"/>
</dbReference>
<dbReference type="InterPro" id="IPR004342">
    <property type="entry name" value="EXS_C"/>
</dbReference>
<dbReference type="PANTHER" id="PTHR10783:SF4">
    <property type="entry name" value="PHOSPHATE TRANSPORTER PHO1 HOMOLOG 3"/>
    <property type="match status" value="1"/>
</dbReference>
<dbReference type="GO" id="GO:0000822">
    <property type="term" value="F:inositol hexakisphosphate binding"/>
    <property type="evidence" value="ECO:0000318"/>
    <property type="project" value="GO_Central"/>
</dbReference>
<gene>
    <name evidence="11" type="primary">LOC104598079</name>
</gene>
<dbReference type="PANTHER" id="PTHR10783">
    <property type="entry name" value="XENOTROPIC AND POLYTROPIC RETROVIRUS RECEPTOR 1-RELATED"/>
    <property type="match status" value="1"/>
</dbReference>
<dbReference type="GO" id="GO:0005886">
    <property type="term" value="C:plasma membrane"/>
    <property type="evidence" value="ECO:0007669"/>
    <property type="project" value="UniProtKB-SubCell"/>
</dbReference>
<dbReference type="PROSITE" id="PS51382">
    <property type="entry name" value="SPX"/>
    <property type="match status" value="1"/>
</dbReference>
<keyword evidence="7" id="KW-1133">Transmembrane helix</keyword>
<organism evidence="10 11">
    <name type="scientific">Nelumbo nucifera</name>
    <name type="common">Sacred lotus</name>
    <dbReference type="NCBI Taxonomy" id="4432"/>
    <lineage>
        <taxon>Eukaryota</taxon>
        <taxon>Viridiplantae</taxon>
        <taxon>Streptophyta</taxon>
        <taxon>Embryophyta</taxon>
        <taxon>Tracheophyta</taxon>
        <taxon>Spermatophyta</taxon>
        <taxon>Magnoliopsida</taxon>
        <taxon>Proteales</taxon>
        <taxon>Nelumbonaceae</taxon>
        <taxon>Nelumbo</taxon>
    </lineage>
</organism>
<dbReference type="Proteomes" id="UP000189703">
    <property type="component" value="Unplaced"/>
</dbReference>
<dbReference type="Pfam" id="PF03105">
    <property type="entry name" value="SPX"/>
    <property type="match status" value="1"/>
</dbReference>
<dbReference type="CDD" id="cd14476">
    <property type="entry name" value="SPX_PHO1_like"/>
    <property type="match status" value="1"/>
</dbReference>
<protein>
    <submittedName>
        <fullName evidence="11">Phosphate transporter PHO1 homolog 3-like</fullName>
    </submittedName>
</protein>
<name>A0A1U7ZX01_NELNU</name>
<dbReference type="OMA" id="GHAQKML"/>
<dbReference type="KEGG" id="nnu:104598079"/>
<evidence type="ECO:0000256" key="1">
    <source>
        <dbReference type="ARBA" id="ARBA00004651"/>
    </source>
</evidence>
<evidence type="ECO:0000313" key="10">
    <source>
        <dbReference type="Proteomes" id="UP000189703"/>
    </source>
</evidence>
<evidence type="ECO:0000256" key="5">
    <source>
        <dbReference type="ARBA" id="ARBA00022592"/>
    </source>
</evidence>
<proteinExistence type="inferred from homology"/>
<keyword evidence="10" id="KW-1185">Reference proteome</keyword>
<evidence type="ECO:0000256" key="6">
    <source>
        <dbReference type="ARBA" id="ARBA00022692"/>
    </source>
</evidence>
<keyword evidence="6" id="KW-0812">Transmembrane</keyword>
<dbReference type="GO" id="GO:0016036">
    <property type="term" value="P:cellular response to phosphate starvation"/>
    <property type="evidence" value="ECO:0000318"/>
    <property type="project" value="GO_Central"/>
</dbReference>
<evidence type="ECO:0000256" key="4">
    <source>
        <dbReference type="ARBA" id="ARBA00022475"/>
    </source>
</evidence>
<evidence type="ECO:0000256" key="9">
    <source>
        <dbReference type="ARBA" id="ARBA00043939"/>
    </source>
</evidence>
<dbReference type="GO" id="GO:0005315">
    <property type="term" value="F:phosphate transmembrane transporter activity"/>
    <property type="evidence" value="ECO:0000318"/>
    <property type="project" value="GO_Central"/>
</dbReference>
<keyword evidence="3" id="KW-0813">Transport</keyword>
<evidence type="ECO:0000256" key="2">
    <source>
        <dbReference type="ARBA" id="ARBA00009665"/>
    </source>
</evidence>
<evidence type="ECO:0000256" key="7">
    <source>
        <dbReference type="ARBA" id="ARBA00022989"/>
    </source>
</evidence>
<comment type="subcellular location">
    <subcellularLocation>
        <location evidence="1">Cell membrane</location>
        <topology evidence="1">Multi-pass membrane protein</topology>
    </subcellularLocation>
</comment>
<reference evidence="11" key="1">
    <citation type="submission" date="2025-08" db="UniProtKB">
        <authorList>
            <consortium name="RefSeq"/>
        </authorList>
    </citation>
    <scope>IDENTIFICATION</scope>
</reference>
<dbReference type="GeneID" id="104598079"/>
<comment type="function">
    <text evidence="9">May transport inorganic phosphate (Pi).</text>
</comment>
<keyword evidence="5" id="KW-0592">Phosphate transport</keyword>
<dbReference type="InterPro" id="IPR034092">
    <property type="entry name" value="PHO1_SPX"/>
</dbReference>
<dbReference type="PROSITE" id="PS51380">
    <property type="entry name" value="EXS"/>
    <property type="match status" value="1"/>
</dbReference>
<evidence type="ECO:0000256" key="3">
    <source>
        <dbReference type="ARBA" id="ARBA00022448"/>
    </source>
</evidence>
<accession>A0A1U7ZX01</accession>
<evidence type="ECO:0000256" key="8">
    <source>
        <dbReference type="ARBA" id="ARBA00023136"/>
    </source>
</evidence>
<dbReference type="InterPro" id="IPR004331">
    <property type="entry name" value="SPX_dom"/>
</dbReference>
<dbReference type="AlphaFoldDB" id="A0A1U7ZX01"/>
<dbReference type="RefSeq" id="XP_010258281.1">
    <property type="nucleotide sequence ID" value="XM_010259979.2"/>
</dbReference>
<dbReference type="Pfam" id="PF03124">
    <property type="entry name" value="EXS"/>
    <property type="match status" value="1"/>
</dbReference>
<sequence length="810" mass="93316">MKFGKEFASQMVPEWQEAYMDYNYLKSLLKDIQRFKQRNKSPAGATSASLLKRKMSLYRAFSGLTQRHHGVKISPNREDNNIDHQDHVILVKAAQGEGSEGCYRTDFCKLSDEGGEYELVFLRRLDDELNKVNKFCRSKTEGMLKEAAMLNKQMEAFIAFRIKVEKPTLSLGLDETAEISRLASDVATSAATVTASSPSGARRTTTAAARHMDVIEEAEASNRGSSSEELVEVEETADIISQTKIIHHVIHKKKPNSIVKANRPAPLDVLNQVKIINPLESPVSMLKGVIKLSKGSELNFRKRELKRIQEQLKRVFVEFYHKLRLLKSYSFINLLAFSKIMKKFDKVTSRSASGAYMKVLDNSYLGNSDEVSKLMERVEATFIKHFANSNRSRGMNILRPKAKPERHRVTFSVGYLSGCVTALIVAIAIIIRLRHIIEKKEGTQYMDNMFPLYSLFGFIFLHMVMYAGNIHFWTRYRVNYSFIFGLKQGTELGYREVLLLAFGLAVLALGTVISNLDMEMDQETKDYGNSELLPLGLVILLLVIAFCPFNIIYRSSRFFLLRCAFHCLCAPLYKVTLPDFFLADQLTSQVQAIRSLQFYLCYYIWGDYKHRRNACKQSEIYKVFLYIVAVIPYWCRCLQCIRRWIEEKDRMQGYNALKYFSTVLAVVMRTAYSLSEGMTWRIMAVATSIVSAIVSTYWDLVFDWGLLQRRSKNPWLRDKLLISRQGVYFGAMILNVLLRFAWLQTVLPLKVPFLHREALVAIFASLEIIRRGIWNFFRLENEHLNNVGKYRAFKSVPLPFSYDEDEDRDE</sequence>
<evidence type="ECO:0000313" key="11">
    <source>
        <dbReference type="RefSeq" id="XP_010258281.1"/>
    </source>
</evidence>
<keyword evidence="4" id="KW-1003">Cell membrane</keyword>
<dbReference type="eggNOG" id="KOG1162">
    <property type="taxonomic scope" value="Eukaryota"/>
</dbReference>
<keyword evidence="8" id="KW-0472">Membrane</keyword>
<comment type="similarity">
    <text evidence="2">Belongs to the SYG1 (TC 2.A.94) family.</text>
</comment>
<dbReference type="GO" id="GO:0005802">
    <property type="term" value="C:trans-Golgi network"/>
    <property type="evidence" value="ECO:0000318"/>
    <property type="project" value="GO_Central"/>
</dbReference>